<organism evidence="2 3">
    <name type="scientific">Barnesiella intestinihominis YIT 11860</name>
    <dbReference type="NCBI Taxonomy" id="742726"/>
    <lineage>
        <taxon>Bacteria</taxon>
        <taxon>Pseudomonadati</taxon>
        <taxon>Bacteroidota</taxon>
        <taxon>Bacteroidia</taxon>
        <taxon>Bacteroidales</taxon>
        <taxon>Barnesiellaceae</taxon>
        <taxon>Barnesiella</taxon>
    </lineage>
</organism>
<evidence type="ECO:0000313" key="2">
    <source>
        <dbReference type="EMBL" id="EJZ65878.1"/>
    </source>
</evidence>
<dbReference type="STRING" id="742726.HMPREF9448_00048"/>
<dbReference type="AlphaFoldDB" id="K0X3G3"/>
<feature type="chain" id="PRO_5003840698" evidence="1">
    <location>
        <begin position="21"/>
        <end position="170"/>
    </location>
</feature>
<proteinExistence type="predicted"/>
<protein>
    <submittedName>
        <fullName evidence="2">Uncharacterized protein</fullName>
    </submittedName>
</protein>
<accession>K0X3G3</accession>
<keyword evidence="3" id="KW-1185">Reference proteome</keyword>
<feature type="signal peptide" evidence="1">
    <location>
        <begin position="1"/>
        <end position="20"/>
    </location>
</feature>
<comment type="caution">
    <text evidence="2">The sequence shown here is derived from an EMBL/GenBank/DDBJ whole genome shotgun (WGS) entry which is preliminary data.</text>
</comment>
<evidence type="ECO:0000256" key="1">
    <source>
        <dbReference type="SAM" id="SignalP"/>
    </source>
</evidence>
<dbReference type="Proteomes" id="UP000006044">
    <property type="component" value="Unassembled WGS sequence"/>
</dbReference>
<reference evidence="2 3" key="1">
    <citation type="submission" date="2012-08" db="EMBL/GenBank/DDBJ databases">
        <title>The Genome Sequence of Barnesiella intestinihominis YIT 11860.</title>
        <authorList>
            <consortium name="The Broad Institute Genome Sequencing Platform"/>
            <person name="Earl A."/>
            <person name="Ward D."/>
            <person name="Feldgarden M."/>
            <person name="Gevers D."/>
            <person name="Morotomi M."/>
            <person name="Walker B."/>
            <person name="Young S.K."/>
            <person name="Zeng Q."/>
            <person name="Gargeya S."/>
            <person name="Fitzgerald M."/>
            <person name="Haas B."/>
            <person name="Abouelleil A."/>
            <person name="Alvarado L."/>
            <person name="Arachchi H.M."/>
            <person name="Berlin A.M."/>
            <person name="Chapman S.B."/>
            <person name="Goldberg J."/>
            <person name="Griggs A."/>
            <person name="Gujja S."/>
            <person name="Hansen M."/>
            <person name="Howarth C."/>
            <person name="Imamovic A."/>
            <person name="Larimer J."/>
            <person name="McCowen C."/>
            <person name="Montmayeur A."/>
            <person name="Murphy C."/>
            <person name="Neiman D."/>
            <person name="Pearson M."/>
            <person name="Priest M."/>
            <person name="Roberts A."/>
            <person name="Saif S."/>
            <person name="Shea T."/>
            <person name="Sisk P."/>
            <person name="Sykes S."/>
            <person name="Wortman J."/>
            <person name="Nusbaum C."/>
            <person name="Birren B."/>
        </authorList>
    </citation>
    <scope>NUCLEOTIDE SEQUENCE [LARGE SCALE GENOMIC DNA]</scope>
    <source>
        <strain evidence="2 3">YIT 11860</strain>
    </source>
</reference>
<gene>
    <name evidence="2" type="ORF">HMPREF9448_00048</name>
</gene>
<dbReference type="HOGENOM" id="CLU_1567619_0_0_10"/>
<dbReference type="RefSeq" id="WP_008860682.1">
    <property type="nucleotide sequence ID" value="NZ_JH815203.1"/>
</dbReference>
<dbReference type="EMBL" id="ADLE01000001">
    <property type="protein sequence ID" value="EJZ65878.1"/>
    <property type="molecule type" value="Genomic_DNA"/>
</dbReference>
<name>K0X3G3_9BACT</name>
<sequence length="170" mass="19472">MKKLILLFILTLFGMSRVVAQDNNPSQTSDLKAYVDSLSTKLNTLQHDYDYLYCRHEINQLQSELNDLQHDVNIRSNAILISCYHGGYDSGLYSAYRSSYNALVDLYDSVKERIEVGQRAVRLKILSSNFTQNEIDVLMKGCGTLDRCLSTLQSSLDYCEFVLGMYRDLK</sequence>
<dbReference type="GeneID" id="77847424"/>
<keyword evidence="1" id="KW-0732">Signal</keyword>
<evidence type="ECO:0000313" key="3">
    <source>
        <dbReference type="Proteomes" id="UP000006044"/>
    </source>
</evidence>